<keyword evidence="3" id="KW-1185">Reference proteome</keyword>
<feature type="compositionally biased region" description="Basic and acidic residues" evidence="1">
    <location>
        <begin position="94"/>
        <end position="117"/>
    </location>
</feature>
<evidence type="ECO:0000313" key="2">
    <source>
        <dbReference type="EMBL" id="KAF7420113.1"/>
    </source>
</evidence>
<name>A0A834U7M3_VESPE</name>
<sequence>MSHYVEIAAYGNLWVNNHKRSTLYFTAAECRDHYQRLQVFRQELYLVIPEKIKPLEEKIRVVLEYFKSRTIVGLCWFLEMANYYRRCLSSQHSRVPEEGKKEQSNVDYMDIRSRRDF</sequence>
<gene>
    <name evidence="2" type="ORF">H0235_010410</name>
</gene>
<proteinExistence type="predicted"/>
<dbReference type="EMBL" id="JACSDY010000009">
    <property type="protein sequence ID" value="KAF7420113.1"/>
    <property type="molecule type" value="Genomic_DNA"/>
</dbReference>
<dbReference type="AlphaFoldDB" id="A0A834U7M3"/>
<comment type="caution">
    <text evidence="2">The sequence shown here is derived from an EMBL/GenBank/DDBJ whole genome shotgun (WGS) entry which is preliminary data.</text>
</comment>
<organism evidence="2 3">
    <name type="scientific">Vespula pensylvanica</name>
    <name type="common">Western yellow jacket</name>
    <name type="synonym">Wasp</name>
    <dbReference type="NCBI Taxonomy" id="30213"/>
    <lineage>
        <taxon>Eukaryota</taxon>
        <taxon>Metazoa</taxon>
        <taxon>Ecdysozoa</taxon>
        <taxon>Arthropoda</taxon>
        <taxon>Hexapoda</taxon>
        <taxon>Insecta</taxon>
        <taxon>Pterygota</taxon>
        <taxon>Neoptera</taxon>
        <taxon>Endopterygota</taxon>
        <taxon>Hymenoptera</taxon>
        <taxon>Apocrita</taxon>
        <taxon>Aculeata</taxon>
        <taxon>Vespoidea</taxon>
        <taxon>Vespidae</taxon>
        <taxon>Vespinae</taxon>
        <taxon>Vespula</taxon>
    </lineage>
</organism>
<accession>A0A834U7M3</accession>
<evidence type="ECO:0000256" key="1">
    <source>
        <dbReference type="SAM" id="MobiDB-lite"/>
    </source>
</evidence>
<dbReference type="Proteomes" id="UP000600918">
    <property type="component" value="Unassembled WGS sequence"/>
</dbReference>
<feature type="region of interest" description="Disordered" evidence="1">
    <location>
        <begin position="90"/>
        <end position="117"/>
    </location>
</feature>
<reference evidence="2" key="1">
    <citation type="journal article" date="2020" name="G3 (Bethesda)">
        <title>High-Quality Assemblies for Three Invasive Social Wasps from the &lt;i&gt;Vespula&lt;/i&gt; Genus.</title>
        <authorList>
            <person name="Harrop T.W.R."/>
            <person name="Guhlin J."/>
            <person name="McLaughlin G.M."/>
            <person name="Permina E."/>
            <person name="Stockwell P."/>
            <person name="Gilligan J."/>
            <person name="Le Lec M.F."/>
            <person name="Gruber M.A.M."/>
            <person name="Quinn O."/>
            <person name="Lovegrove M."/>
            <person name="Duncan E.J."/>
            <person name="Remnant E.J."/>
            <person name="Van Eeckhoven J."/>
            <person name="Graham B."/>
            <person name="Knapp R.A."/>
            <person name="Langford K.W."/>
            <person name="Kronenberg Z."/>
            <person name="Press M.O."/>
            <person name="Eacker S.M."/>
            <person name="Wilson-Rankin E.E."/>
            <person name="Purcell J."/>
            <person name="Lester P.J."/>
            <person name="Dearden P.K."/>
        </authorList>
    </citation>
    <scope>NUCLEOTIDE SEQUENCE</scope>
    <source>
        <strain evidence="2">Volc-1</strain>
    </source>
</reference>
<evidence type="ECO:0000313" key="3">
    <source>
        <dbReference type="Proteomes" id="UP000600918"/>
    </source>
</evidence>
<protein>
    <submittedName>
        <fullName evidence="2">Uncharacterized protein</fullName>
    </submittedName>
</protein>